<proteinExistence type="predicted"/>
<dbReference type="Proteomes" id="UP000215441">
    <property type="component" value="Unassembled WGS sequence"/>
</dbReference>
<protein>
    <submittedName>
        <fullName evidence="1">Uncharacterized protein</fullName>
    </submittedName>
</protein>
<reference evidence="1 2" key="1">
    <citation type="submission" date="2017-07" db="EMBL/GenBank/DDBJ databases">
        <title>Acidovorax KNDSW TSA 6 genome sequence and assembly.</title>
        <authorList>
            <person name="Mayilraj S."/>
        </authorList>
    </citation>
    <scope>NUCLEOTIDE SEQUENCE [LARGE SCALE GENOMIC DNA]</scope>
    <source>
        <strain evidence="1 2">KNDSW-TSA6</strain>
    </source>
</reference>
<evidence type="ECO:0000313" key="1">
    <source>
        <dbReference type="EMBL" id="OYD48801.1"/>
    </source>
</evidence>
<sequence length="259" mass="29896">MKKDYGKLTADQFQEFIQILPEVFAKLREADELLALTPKARFDKVFPGDWGDYSHLYELPFDEHLSWVVLALNRQEEVRDVASSSDPQEAALAMLRQRDEVEDKPQHEAFTDEEVLTLIYSLNRTMQSMATYGRSISSLLQDLRENNDHDSLFKAIRMDRTVIGCPTAMRHLARAQIRSDKRFFKHLQAALKGPSKKPMIGLEPMRYVLLMLREMGLNDLSEKDLEHLMVDLLKVYPRAPGAAKNLSAQYQRSKKIKTI</sequence>
<evidence type="ECO:0000313" key="2">
    <source>
        <dbReference type="Proteomes" id="UP000215441"/>
    </source>
</evidence>
<name>A0A235EIG7_9BURK</name>
<dbReference type="AlphaFoldDB" id="A0A235EIG7"/>
<comment type="caution">
    <text evidence="1">The sequence shown here is derived from an EMBL/GenBank/DDBJ whole genome shotgun (WGS) entry which is preliminary data.</text>
</comment>
<dbReference type="OrthoDB" id="8892167at2"/>
<gene>
    <name evidence="1" type="ORF">CBY09_18480</name>
</gene>
<accession>A0A235EIG7</accession>
<dbReference type="RefSeq" id="WP_094291028.1">
    <property type="nucleotide sequence ID" value="NZ_NOIG01000011.1"/>
</dbReference>
<dbReference type="EMBL" id="NOIG01000011">
    <property type="protein sequence ID" value="OYD48801.1"/>
    <property type="molecule type" value="Genomic_DNA"/>
</dbReference>
<organism evidence="1 2">
    <name type="scientific">Acidovorax kalamii</name>
    <dbReference type="NCBI Taxonomy" id="2004485"/>
    <lineage>
        <taxon>Bacteria</taxon>
        <taxon>Pseudomonadati</taxon>
        <taxon>Pseudomonadota</taxon>
        <taxon>Betaproteobacteria</taxon>
        <taxon>Burkholderiales</taxon>
        <taxon>Comamonadaceae</taxon>
        <taxon>Acidovorax</taxon>
    </lineage>
</organism>
<keyword evidence="2" id="KW-1185">Reference proteome</keyword>